<evidence type="ECO:0000313" key="1">
    <source>
        <dbReference type="EMBL" id="MBE1497096.1"/>
    </source>
</evidence>
<sequence length="188" mass="20172">MLSQTSGLLRQLADSMVADNSLSANVQQHEDQVRSAAEMDHQVRAANLTDLLGESGNPLIMVTRTFSAAPHIANWTRGLDATSVTSDLTTGRSVAEVALRYGFASIEAATEGRPGFPIEMMTKTLRAELSLPRASAERVAAHFVAAYLLLHFITTAKESFSAVALRESCAQLAGDDDPVTRLVTALWA</sequence>
<protein>
    <submittedName>
        <fullName evidence="1">Uncharacterized protein</fullName>
    </submittedName>
</protein>
<keyword evidence="2" id="KW-1185">Reference proteome</keyword>
<proteinExistence type="predicted"/>
<dbReference type="EMBL" id="JADBEG010000001">
    <property type="protein sequence ID" value="MBE1497096.1"/>
    <property type="molecule type" value="Genomic_DNA"/>
</dbReference>
<accession>A0ABR9I1S3</accession>
<evidence type="ECO:0000313" key="2">
    <source>
        <dbReference type="Proteomes" id="UP000631670"/>
    </source>
</evidence>
<dbReference type="RefSeq" id="WP_086861528.1">
    <property type="nucleotide sequence ID" value="NZ_JADBEG010000001.1"/>
</dbReference>
<reference evidence="1 2" key="1">
    <citation type="submission" date="2020-10" db="EMBL/GenBank/DDBJ databases">
        <title>Sequencing the genomes of 1000 actinobacteria strains.</title>
        <authorList>
            <person name="Klenk H.-P."/>
        </authorList>
    </citation>
    <scope>NUCLEOTIDE SEQUENCE [LARGE SCALE GENOMIC DNA]</scope>
    <source>
        <strain evidence="1 2">DSM 44653</strain>
    </source>
</reference>
<name>A0ABR9I1S3_9PSEU</name>
<comment type="caution">
    <text evidence="1">The sequence shown here is derived from an EMBL/GenBank/DDBJ whole genome shotgun (WGS) entry which is preliminary data.</text>
</comment>
<dbReference type="Proteomes" id="UP000631670">
    <property type="component" value="Unassembled WGS sequence"/>
</dbReference>
<gene>
    <name evidence="1" type="ORF">H4696_004196</name>
</gene>
<organism evidence="1 2">
    <name type="scientific">Amycolatopsis lexingtonensis</name>
    <dbReference type="NCBI Taxonomy" id="218822"/>
    <lineage>
        <taxon>Bacteria</taxon>
        <taxon>Bacillati</taxon>
        <taxon>Actinomycetota</taxon>
        <taxon>Actinomycetes</taxon>
        <taxon>Pseudonocardiales</taxon>
        <taxon>Pseudonocardiaceae</taxon>
        <taxon>Amycolatopsis</taxon>
    </lineage>
</organism>